<evidence type="ECO:0000256" key="2">
    <source>
        <dbReference type="ARBA" id="ARBA00012687"/>
    </source>
</evidence>
<keyword evidence="8" id="KW-0443">Lipid metabolism</keyword>
<evidence type="ECO:0000256" key="9">
    <source>
        <dbReference type="ARBA" id="ARBA00048975"/>
    </source>
</evidence>
<evidence type="ECO:0000256" key="4">
    <source>
        <dbReference type="ARBA" id="ARBA00022516"/>
    </source>
</evidence>
<comment type="catalytic activity">
    <reaction evidence="9">
        <text>a lipid X + a UDP-2-N,3-O-bis[(3R)-3-hydroxyacyl]-alpha-D-glucosamine = a lipid A disaccharide + UDP + H(+)</text>
        <dbReference type="Rhea" id="RHEA:67828"/>
        <dbReference type="ChEBI" id="CHEBI:15378"/>
        <dbReference type="ChEBI" id="CHEBI:58223"/>
        <dbReference type="ChEBI" id="CHEBI:137748"/>
        <dbReference type="ChEBI" id="CHEBI:176338"/>
        <dbReference type="ChEBI" id="CHEBI:176343"/>
        <dbReference type="EC" id="2.4.1.182"/>
    </reaction>
</comment>
<gene>
    <name evidence="11" type="primary">lpxB</name>
    <name evidence="11" type="ORF">KME15_17840</name>
</gene>
<dbReference type="PANTHER" id="PTHR30372">
    <property type="entry name" value="LIPID-A-DISACCHARIDE SYNTHASE"/>
    <property type="match status" value="1"/>
</dbReference>
<evidence type="ECO:0000256" key="7">
    <source>
        <dbReference type="ARBA" id="ARBA00022679"/>
    </source>
</evidence>
<keyword evidence="5" id="KW-0441">Lipid A biosynthesis</keyword>
<dbReference type="Pfam" id="PF02684">
    <property type="entry name" value="LpxB"/>
    <property type="match status" value="1"/>
</dbReference>
<evidence type="ECO:0000256" key="3">
    <source>
        <dbReference type="ARBA" id="ARBA00020902"/>
    </source>
</evidence>
<accession>A0A951QC32</accession>
<organism evidence="11 12">
    <name type="scientific">Drouetiella hepatica Uher 2000/2452</name>
    <dbReference type="NCBI Taxonomy" id="904376"/>
    <lineage>
        <taxon>Bacteria</taxon>
        <taxon>Bacillati</taxon>
        <taxon>Cyanobacteriota</taxon>
        <taxon>Cyanophyceae</taxon>
        <taxon>Oculatellales</taxon>
        <taxon>Oculatellaceae</taxon>
        <taxon>Drouetiella</taxon>
    </lineage>
</organism>
<comment type="function">
    <text evidence="1">Condensation of UDP-2,3-diacylglucosamine and 2,3-diacylglucosamine-1-phosphate to form lipid A disaccharide, a precursor of lipid A, a phosphorylated glycolipid that anchors the lipopolysaccharide to the outer membrane of the cell.</text>
</comment>
<dbReference type="EC" id="2.4.1.182" evidence="2 10"/>
<evidence type="ECO:0000313" key="12">
    <source>
        <dbReference type="Proteomes" id="UP000757435"/>
    </source>
</evidence>
<dbReference type="EMBL" id="JAHHHD010000022">
    <property type="protein sequence ID" value="MBW4660537.1"/>
    <property type="molecule type" value="Genomic_DNA"/>
</dbReference>
<dbReference type="PANTHER" id="PTHR30372:SF4">
    <property type="entry name" value="LIPID-A-DISACCHARIDE SYNTHASE, MITOCHONDRIAL-RELATED"/>
    <property type="match status" value="1"/>
</dbReference>
<dbReference type="AlphaFoldDB" id="A0A951QC32"/>
<name>A0A951QC32_9CYAN</name>
<dbReference type="NCBIfam" id="TIGR00215">
    <property type="entry name" value="lpxB"/>
    <property type="match status" value="1"/>
</dbReference>
<reference evidence="11" key="2">
    <citation type="journal article" date="2022" name="Microbiol. Resour. Announc.">
        <title>Metagenome Sequencing to Explore Phylogenomics of Terrestrial Cyanobacteria.</title>
        <authorList>
            <person name="Ward R.D."/>
            <person name="Stajich J.E."/>
            <person name="Johansen J.R."/>
            <person name="Huntemann M."/>
            <person name="Clum A."/>
            <person name="Foster B."/>
            <person name="Foster B."/>
            <person name="Roux S."/>
            <person name="Palaniappan K."/>
            <person name="Varghese N."/>
            <person name="Mukherjee S."/>
            <person name="Reddy T.B.K."/>
            <person name="Daum C."/>
            <person name="Copeland A."/>
            <person name="Chen I.A."/>
            <person name="Ivanova N.N."/>
            <person name="Kyrpides N.C."/>
            <person name="Shapiro N."/>
            <person name="Eloe-Fadrosh E.A."/>
            <person name="Pietrasiak N."/>
        </authorList>
    </citation>
    <scope>NUCLEOTIDE SEQUENCE</scope>
    <source>
        <strain evidence="11">UHER 2000/2452</strain>
    </source>
</reference>
<evidence type="ECO:0000256" key="8">
    <source>
        <dbReference type="ARBA" id="ARBA00023098"/>
    </source>
</evidence>
<evidence type="ECO:0000256" key="5">
    <source>
        <dbReference type="ARBA" id="ARBA00022556"/>
    </source>
</evidence>
<evidence type="ECO:0000313" key="11">
    <source>
        <dbReference type="EMBL" id="MBW4660537.1"/>
    </source>
</evidence>
<dbReference type="GO" id="GO:0008915">
    <property type="term" value="F:lipid-A-disaccharide synthase activity"/>
    <property type="evidence" value="ECO:0007669"/>
    <property type="project" value="UniProtKB-UniRule"/>
</dbReference>
<keyword evidence="6 11" id="KW-0328">Glycosyltransferase</keyword>
<dbReference type="GO" id="GO:0009245">
    <property type="term" value="P:lipid A biosynthetic process"/>
    <property type="evidence" value="ECO:0007669"/>
    <property type="project" value="UniProtKB-UniRule"/>
</dbReference>
<evidence type="ECO:0000256" key="1">
    <source>
        <dbReference type="ARBA" id="ARBA00002056"/>
    </source>
</evidence>
<keyword evidence="7 11" id="KW-0808">Transferase</keyword>
<dbReference type="GO" id="GO:0016020">
    <property type="term" value="C:membrane"/>
    <property type="evidence" value="ECO:0007669"/>
    <property type="project" value="GOC"/>
</dbReference>
<proteinExistence type="predicted"/>
<evidence type="ECO:0000256" key="6">
    <source>
        <dbReference type="ARBA" id="ARBA00022676"/>
    </source>
</evidence>
<comment type="caution">
    <text evidence="11">The sequence shown here is derived from an EMBL/GenBank/DDBJ whole genome shotgun (WGS) entry which is preliminary data.</text>
</comment>
<evidence type="ECO:0000256" key="10">
    <source>
        <dbReference type="NCBIfam" id="TIGR00215"/>
    </source>
</evidence>
<protein>
    <recommendedName>
        <fullName evidence="3 10">Lipid-A-disaccharide synthase</fullName>
        <ecNumber evidence="2 10">2.4.1.182</ecNumber>
    </recommendedName>
</protein>
<dbReference type="GO" id="GO:0005543">
    <property type="term" value="F:phospholipid binding"/>
    <property type="evidence" value="ECO:0007669"/>
    <property type="project" value="TreeGrafter"/>
</dbReference>
<dbReference type="InterPro" id="IPR003835">
    <property type="entry name" value="Glyco_trans_19"/>
</dbReference>
<keyword evidence="4" id="KW-0444">Lipid biosynthesis</keyword>
<dbReference type="Proteomes" id="UP000757435">
    <property type="component" value="Unassembled WGS sequence"/>
</dbReference>
<sequence>MRIFVSTGEVSGDLQGGLLIEALYRQADLLEINLEILALGGDRMAAAGAQLLANTSAIGSIGLLESLPYVWSTFQIQKQVKRYLQQNPPDLVVMIDYFGPNLSIGRFVRQRLPKVPTVYYIAPQEWVWSLSPRNTRRILHITDRLLAIFPAEAAYYQKQGGNVAWVGHPLVDRMQTAPSRAEARAALGIAPEQTAIALIPASRRQEIRYVMPVMFEAAQQIQAKLPQVHFWIPLSLEVYRAAIEQAVQRYELRATIVSGQSQAVMAAADLAITKSGTANLEIALLDVPQVAMYRVHPLTAWVAEHILKFEPPFVSPPNLVLMEAAIPELLQRNATADRITQESLDILLNSARRQKMLEQYQQMRQKLGEVGVCDRAAQEILQCLRSKA</sequence>
<reference evidence="11" key="1">
    <citation type="submission" date="2021-05" db="EMBL/GenBank/DDBJ databases">
        <authorList>
            <person name="Pietrasiak N."/>
            <person name="Ward R."/>
            <person name="Stajich J.E."/>
            <person name="Kurbessoian T."/>
        </authorList>
    </citation>
    <scope>NUCLEOTIDE SEQUENCE</scope>
    <source>
        <strain evidence="11">UHER 2000/2452</strain>
    </source>
</reference>
<dbReference type="SUPFAM" id="SSF53756">
    <property type="entry name" value="UDP-Glycosyltransferase/glycogen phosphorylase"/>
    <property type="match status" value="1"/>
</dbReference>